<dbReference type="eggNOG" id="COG3045">
    <property type="taxonomic scope" value="Bacteria"/>
</dbReference>
<feature type="region of interest" description="Disordered" evidence="1">
    <location>
        <begin position="159"/>
        <end position="178"/>
    </location>
</feature>
<dbReference type="AlphaFoldDB" id="A1WSR7"/>
<feature type="chain" id="PRO_5002640651" evidence="2">
    <location>
        <begin position="39"/>
        <end position="178"/>
    </location>
</feature>
<dbReference type="Pfam" id="PF05981">
    <property type="entry name" value="CreA"/>
    <property type="match status" value="1"/>
</dbReference>
<organism evidence="3 4">
    <name type="scientific">Verminephrobacter eiseniae (strain EF01-2)</name>
    <dbReference type="NCBI Taxonomy" id="391735"/>
    <lineage>
        <taxon>Bacteria</taxon>
        <taxon>Pseudomonadati</taxon>
        <taxon>Pseudomonadota</taxon>
        <taxon>Betaproteobacteria</taxon>
        <taxon>Burkholderiales</taxon>
        <taxon>Comamonadaceae</taxon>
        <taxon>Verminephrobacter</taxon>
    </lineage>
</organism>
<dbReference type="PIRSF" id="PIRSF003174">
    <property type="entry name" value="CreA"/>
    <property type="match status" value="1"/>
</dbReference>
<dbReference type="HOGENOM" id="CLU_109726_1_1_4"/>
<reference evidence="4" key="1">
    <citation type="submission" date="2006-12" db="EMBL/GenBank/DDBJ databases">
        <title>Complete sequence of chromosome 1 of Verminephrobacter eiseniae EF01-2.</title>
        <authorList>
            <person name="Copeland A."/>
            <person name="Lucas S."/>
            <person name="Lapidus A."/>
            <person name="Barry K."/>
            <person name="Detter J.C."/>
            <person name="Glavina del Rio T."/>
            <person name="Dalin E."/>
            <person name="Tice H."/>
            <person name="Pitluck S."/>
            <person name="Chertkov O."/>
            <person name="Brettin T."/>
            <person name="Bruce D."/>
            <person name="Han C."/>
            <person name="Tapia R."/>
            <person name="Gilna P."/>
            <person name="Schmutz J."/>
            <person name="Larimer F."/>
            <person name="Land M."/>
            <person name="Hauser L."/>
            <person name="Kyrpides N."/>
            <person name="Kim E."/>
            <person name="Stahl D."/>
            <person name="Richardson P."/>
        </authorList>
    </citation>
    <scope>NUCLEOTIDE SEQUENCE [LARGE SCALE GENOMIC DNA]</scope>
    <source>
        <strain evidence="4">EF01-2</strain>
    </source>
</reference>
<evidence type="ECO:0000256" key="2">
    <source>
        <dbReference type="SAM" id="SignalP"/>
    </source>
</evidence>
<name>A1WSR7_VEREI</name>
<dbReference type="STRING" id="391735.Veis_4988"/>
<evidence type="ECO:0000313" key="4">
    <source>
        <dbReference type="Proteomes" id="UP000000374"/>
    </source>
</evidence>
<evidence type="ECO:0000313" key="3">
    <source>
        <dbReference type="EMBL" id="ABM60674.1"/>
    </source>
</evidence>
<protein>
    <submittedName>
        <fullName evidence="3">CreA family protein</fullName>
    </submittedName>
</protein>
<proteinExistence type="predicted"/>
<dbReference type="InterPro" id="IPR010292">
    <property type="entry name" value="Uncharacterised_CreA"/>
</dbReference>
<dbReference type="PANTHER" id="PTHR37952:SF2">
    <property type="entry name" value="PROTEIN CREA"/>
    <property type="match status" value="1"/>
</dbReference>
<keyword evidence="2" id="KW-0732">Signal</keyword>
<keyword evidence="4" id="KW-1185">Reference proteome</keyword>
<dbReference type="KEGG" id="vei:Veis_4988"/>
<gene>
    <name evidence="3" type="ordered locus">Veis_4988</name>
</gene>
<feature type="signal peptide" evidence="2">
    <location>
        <begin position="1"/>
        <end position="38"/>
    </location>
</feature>
<dbReference type="GO" id="GO:0005829">
    <property type="term" value="C:cytosol"/>
    <property type="evidence" value="ECO:0007669"/>
    <property type="project" value="TreeGrafter"/>
</dbReference>
<sequence length="178" mass="19228">MIDTMTDPTDTMTAPASTRSRKITAAALLALAAATGQAASGEKIGAVDTAFQWIGRDHDIIVEAYDDPGVQGVTCYVSRARTGGIKGTLGLAEDRAEASIACRQVGPIRFPEPLRQQQEVSSERMSILFKRLRIVRMVDARRNTLVYLTYSDKLVDGSPQNSVTAVPVDPAQPIPVRK</sequence>
<evidence type="ECO:0000256" key="1">
    <source>
        <dbReference type="SAM" id="MobiDB-lite"/>
    </source>
</evidence>
<dbReference type="PANTHER" id="PTHR37952">
    <property type="match status" value="1"/>
</dbReference>
<dbReference type="EMBL" id="CP000542">
    <property type="protein sequence ID" value="ABM60674.1"/>
    <property type="molecule type" value="Genomic_DNA"/>
</dbReference>
<dbReference type="Proteomes" id="UP000000374">
    <property type="component" value="Chromosome"/>
</dbReference>
<accession>A1WSR7</accession>